<name>A0ACC1TJV5_9AGAR</name>
<organism evidence="1 2">
    <name type="scientific">Lentinula aff. lateritia</name>
    <dbReference type="NCBI Taxonomy" id="2804960"/>
    <lineage>
        <taxon>Eukaryota</taxon>
        <taxon>Fungi</taxon>
        <taxon>Dikarya</taxon>
        <taxon>Basidiomycota</taxon>
        <taxon>Agaricomycotina</taxon>
        <taxon>Agaricomycetes</taxon>
        <taxon>Agaricomycetidae</taxon>
        <taxon>Agaricales</taxon>
        <taxon>Marasmiineae</taxon>
        <taxon>Omphalotaceae</taxon>
        <taxon>Lentinula</taxon>
    </lineage>
</organism>
<sequence length="138" mass="15005">MLGKLRKKHAKDEAYVIIQMKKPVQTIITATVESVIDEDESSDDDFLGPVVKKRDNTPGVSWTQIPLSSVLFHASQAINKPTSLNTPSTSATALPALPATPIYPSGYPNMPMVSQSVRDGVTKRSNGASRRAEQLSKR</sequence>
<gene>
    <name evidence="1" type="ORF">F5876DRAFT_82498</name>
</gene>
<proteinExistence type="predicted"/>
<evidence type="ECO:0000313" key="2">
    <source>
        <dbReference type="Proteomes" id="UP001163835"/>
    </source>
</evidence>
<keyword evidence="2" id="KW-1185">Reference proteome</keyword>
<comment type="caution">
    <text evidence="1">The sequence shown here is derived from an EMBL/GenBank/DDBJ whole genome shotgun (WGS) entry which is preliminary data.</text>
</comment>
<dbReference type="EMBL" id="MU795777">
    <property type="protein sequence ID" value="KAJ3804873.1"/>
    <property type="molecule type" value="Genomic_DNA"/>
</dbReference>
<evidence type="ECO:0000313" key="1">
    <source>
        <dbReference type="EMBL" id="KAJ3804873.1"/>
    </source>
</evidence>
<accession>A0ACC1TJV5</accession>
<dbReference type="Proteomes" id="UP001163835">
    <property type="component" value="Unassembled WGS sequence"/>
</dbReference>
<reference evidence="1" key="1">
    <citation type="submission" date="2022-09" db="EMBL/GenBank/DDBJ databases">
        <title>A Global Phylogenomic Analysis of the Shiitake Genus Lentinula.</title>
        <authorList>
            <consortium name="DOE Joint Genome Institute"/>
            <person name="Sierra-Patev S."/>
            <person name="Min B."/>
            <person name="Naranjo-Ortiz M."/>
            <person name="Looney B."/>
            <person name="Konkel Z."/>
            <person name="Slot J.C."/>
            <person name="Sakamoto Y."/>
            <person name="Steenwyk J.L."/>
            <person name="Rokas A."/>
            <person name="Carro J."/>
            <person name="Camarero S."/>
            <person name="Ferreira P."/>
            <person name="Molpeceres G."/>
            <person name="Ruiz-Duenas F.J."/>
            <person name="Serrano A."/>
            <person name="Henrissat B."/>
            <person name="Drula E."/>
            <person name="Hughes K.W."/>
            <person name="Mata J.L."/>
            <person name="Ishikawa N.K."/>
            <person name="Vargas-Isla R."/>
            <person name="Ushijima S."/>
            <person name="Smith C.A."/>
            <person name="Ahrendt S."/>
            <person name="Andreopoulos W."/>
            <person name="He G."/>
            <person name="Labutti K."/>
            <person name="Lipzen A."/>
            <person name="Ng V."/>
            <person name="Riley R."/>
            <person name="Sandor L."/>
            <person name="Barry K."/>
            <person name="Martinez A.T."/>
            <person name="Xiao Y."/>
            <person name="Gibbons J.G."/>
            <person name="Terashima K."/>
            <person name="Grigoriev I.V."/>
            <person name="Hibbett D.S."/>
        </authorList>
    </citation>
    <scope>NUCLEOTIDE SEQUENCE</scope>
    <source>
        <strain evidence="1">TMI1499</strain>
    </source>
</reference>
<protein>
    <submittedName>
        <fullName evidence="1">Uncharacterized protein</fullName>
    </submittedName>
</protein>